<organism evidence="5">
    <name type="scientific">Eutreptiella gymnastica</name>
    <dbReference type="NCBI Taxonomy" id="73025"/>
    <lineage>
        <taxon>Eukaryota</taxon>
        <taxon>Discoba</taxon>
        <taxon>Euglenozoa</taxon>
        <taxon>Euglenida</taxon>
        <taxon>Spirocuta</taxon>
        <taxon>Euglenophyceae</taxon>
        <taxon>Eutreptiales</taxon>
        <taxon>Eutreptiaceae</taxon>
        <taxon>Eutreptiella</taxon>
    </lineage>
</organism>
<reference evidence="5" key="1">
    <citation type="submission" date="2021-01" db="EMBL/GenBank/DDBJ databases">
        <authorList>
            <person name="Corre E."/>
            <person name="Pelletier E."/>
            <person name="Niang G."/>
            <person name="Scheremetjew M."/>
            <person name="Finn R."/>
            <person name="Kale V."/>
            <person name="Holt S."/>
            <person name="Cochrane G."/>
            <person name="Meng A."/>
            <person name="Brown T."/>
            <person name="Cohen L."/>
        </authorList>
    </citation>
    <scope>NUCLEOTIDE SEQUENCE</scope>
    <source>
        <strain evidence="5">CCMP1594</strain>
    </source>
</reference>
<dbReference type="InterPro" id="IPR012334">
    <property type="entry name" value="Pectin_lyas_fold"/>
</dbReference>
<proteinExistence type="predicted"/>
<name>A0A7S4CWB4_9EUGL</name>
<dbReference type="Gene3D" id="2.160.20.10">
    <property type="entry name" value="Single-stranded right-handed beta-helix, Pectin lyase-like"/>
    <property type="match status" value="2"/>
</dbReference>
<evidence type="ECO:0000259" key="4">
    <source>
        <dbReference type="Pfam" id="PF13229"/>
    </source>
</evidence>
<keyword evidence="3" id="KW-0732">Signal</keyword>
<dbReference type="InterPro" id="IPR039448">
    <property type="entry name" value="Beta_helix"/>
</dbReference>
<protein>
    <recommendedName>
        <fullName evidence="4">Right handed beta helix domain-containing protein</fullName>
    </recommendedName>
</protein>
<dbReference type="EMBL" id="HBJA01055044">
    <property type="protein sequence ID" value="CAE0808394.1"/>
    <property type="molecule type" value="Transcribed_RNA"/>
</dbReference>
<keyword evidence="2" id="KW-1133">Transmembrane helix</keyword>
<keyword evidence="2" id="KW-0812">Transmembrane</keyword>
<evidence type="ECO:0000313" key="5">
    <source>
        <dbReference type="EMBL" id="CAE0808394.1"/>
    </source>
</evidence>
<evidence type="ECO:0000256" key="2">
    <source>
        <dbReference type="SAM" id="Phobius"/>
    </source>
</evidence>
<gene>
    <name evidence="5" type="ORF">EGYM00163_LOCUS19525</name>
</gene>
<feature type="domain" description="Right handed beta helix" evidence="4">
    <location>
        <begin position="106"/>
        <end position="247"/>
    </location>
</feature>
<feature type="compositionally biased region" description="Polar residues" evidence="1">
    <location>
        <begin position="1046"/>
        <end position="1071"/>
    </location>
</feature>
<evidence type="ECO:0000256" key="1">
    <source>
        <dbReference type="SAM" id="MobiDB-lite"/>
    </source>
</evidence>
<feature type="signal peptide" evidence="3">
    <location>
        <begin position="1"/>
        <end position="17"/>
    </location>
</feature>
<feature type="transmembrane region" description="Helical" evidence="2">
    <location>
        <begin position="962"/>
        <end position="982"/>
    </location>
</feature>
<dbReference type="Pfam" id="PF13229">
    <property type="entry name" value="Beta_helix"/>
    <property type="match status" value="1"/>
</dbReference>
<dbReference type="SUPFAM" id="SSF51126">
    <property type="entry name" value="Pectin lyase-like"/>
    <property type="match status" value="2"/>
</dbReference>
<feature type="compositionally biased region" description="Polar residues" evidence="1">
    <location>
        <begin position="1027"/>
        <end position="1036"/>
    </location>
</feature>
<dbReference type="InterPro" id="IPR011050">
    <property type="entry name" value="Pectin_lyase_fold/virulence"/>
</dbReference>
<dbReference type="AlphaFoldDB" id="A0A7S4CWB4"/>
<sequence>MNSIFAFLFFWVLITTCVPVDDSDNLVPHTPLAREKVNIATDITASLVLRQDHFIPSQAHITVHGGVTITLAHDVSLTIEGAVHFAGNLQNPINIVGEGANGAQGGVVLDKAGSCDLEHVTIQHIGQKTAAFQVVGKESSVKFRNVTFTKIPGDALVVHAGQLKEFVNNTFKDVVGACLHLHGDLHNVHVRGSMFDNCSDHALSAIRLSKSLFISDTTFKNNGKYTINLETPPSFEIRSNRFVNNQGVLSCKRHAITAAIVDPKLNDYVFAENDLNGNVVDYSSDPWSRGNVIYIHGCTMIIANNTLKKMDRGPHLLKFSSSSMINFFDAHIHMERNTILENWGFQFIVNVGGSLSRVVILRNIFANRNITSSTPSTPNYEVVNEAMEAEVDARMNWWGCSLPEDVGKRILDFVDGGEKYGVIEYWPFLTEANMKQEVTDLGDDVVESPVDQPDSPAKQINKGEIIGQDEEWHGERILNGNVWINKGVILTLRAKTHIRMARDTNIHVDGTLSFEGTEQEPVQFSPIGGCKVESIHKMDHWGDITFSASSGLTIIKNANFCGGGAAPMLNGKMQPLTTAMLKFEGASAFLTNVRVTGSASSGIIATAGNLTVINNAFYHNRGNAIVHSAPGPLTVNSSLLKDTRSFTIVIIQSEYTIAGNTFGLNNGILCVHHQRLEWFKEMIDLAGPTSLFINNMVTGNQHAFASECWGDNSQELLLMDLADKRVNIEGNMFSDNKCESRMVRRQYAMYFLIANNAASFSENYVNSNYGSISMERKETKVASWDHEPQVFRFESNRFTDNQFLQIYLRIPGRRALVVNNIIRDNEVTDVSKLQETAILEIVGGSFTLKPMILTKNQILGNEGTLLAVRLHDNTKALGNWFCNPVIKYELAFKNLDPTLFTGINNYWGMFGEEDERLVMARLKPVNGHVPRRWYMHWITRTGDAANVKRTTPPIPPQDKQTAVTVVSLGMAIMFVLAMCILVRHCAQGPFYGRMEFNSDVTMQTVSQIMSPGKDGKLNKTGTVIRQYDSRSPTGRTDIQGGIDATTADSPNSSGTPHSRPRPQSLSLSTSVAKGRMDYREGGEGSSPEQGMASPCSGSRGAGDGKPLRKPRSLKQAED</sequence>
<feature type="chain" id="PRO_5030615859" description="Right handed beta helix domain-containing protein" evidence="3">
    <location>
        <begin position="18"/>
        <end position="1118"/>
    </location>
</feature>
<accession>A0A7S4CWB4</accession>
<evidence type="ECO:0000256" key="3">
    <source>
        <dbReference type="SAM" id="SignalP"/>
    </source>
</evidence>
<feature type="region of interest" description="Disordered" evidence="1">
    <location>
        <begin position="1027"/>
        <end position="1118"/>
    </location>
</feature>
<keyword evidence="2" id="KW-0472">Membrane</keyword>